<feature type="domain" description="FtsK" evidence="19">
    <location>
        <begin position="469"/>
        <end position="678"/>
    </location>
</feature>
<dbReference type="PANTHER" id="PTHR22683:SF41">
    <property type="entry name" value="DNA TRANSLOCASE FTSK"/>
    <property type="match status" value="1"/>
</dbReference>
<evidence type="ECO:0000313" key="21">
    <source>
        <dbReference type="Proteomes" id="UP000518878"/>
    </source>
</evidence>
<feature type="binding site" evidence="16">
    <location>
        <begin position="486"/>
        <end position="493"/>
    </location>
    <ligand>
        <name>ATP</name>
        <dbReference type="ChEBI" id="CHEBI:30616"/>
    </ligand>
</feature>
<dbReference type="InterPro" id="IPR003593">
    <property type="entry name" value="AAA+_ATPase"/>
</dbReference>
<evidence type="ECO:0000256" key="4">
    <source>
        <dbReference type="ARBA" id="ARBA00022475"/>
    </source>
</evidence>
<dbReference type="InterPro" id="IPR036388">
    <property type="entry name" value="WH-like_DNA-bd_sf"/>
</dbReference>
<keyword evidence="8" id="KW-0159">Chromosome partition</keyword>
<dbReference type="EMBL" id="JAAQTL010000001">
    <property type="protein sequence ID" value="NID16572.1"/>
    <property type="molecule type" value="Genomic_DNA"/>
</dbReference>
<dbReference type="InterPro" id="IPR041027">
    <property type="entry name" value="FtsK_alpha"/>
</dbReference>
<evidence type="ECO:0000256" key="11">
    <source>
        <dbReference type="ARBA" id="ARBA00023125"/>
    </source>
</evidence>
<keyword evidence="6 18" id="KW-0812">Transmembrane</keyword>
<dbReference type="InterPro" id="IPR002543">
    <property type="entry name" value="FtsK_dom"/>
</dbReference>
<comment type="subunit">
    <text evidence="15">Homohexamer. Forms a ring that surrounds DNA.</text>
</comment>
<dbReference type="PROSITE" id="PS50901">
    <property type="entry name" value="FTSK"/>
    <property type="match status" value="1"/>
</dbReference>
<dbReference type="Pfam" id="PF17854">
    <property type="entry name" value="FtsK_alpha"/>
    <property type="match status" value="1"/>
</dbReference>
<dbReference type="Pfam" id="PF01580">
    <property type="entry name" value="FtsK_SpoIIIE"/>
    <property type="match status" value="1"/>
</dbReference>
<keyword evidence="9 16" id="KW-0067">ATP-binding</keyword>
<evidence type="ECO:0000256" key="7">
    <source>
        <dbReference type="ARBA" id="ARBA00022741"/>
    </source>
</evidence>
<evidence type="ECO:0000256" key="9">
    <source>
        <dbReference type="ARBA" id="ARBA00022840"/>
    </source>
</evidence>
<dbReference type="SMART" id="SM00382">
    <property type="entry name" value="AAA"/>
    <property type="match status" value="1"/>
</dbReference>
<evidence type="ECO:0000313" key="20">
    <source>
        <dbReference type="EMBL" id="NID16572.1"/>
    </source>
</evidence>
<keyword evidence="4" id="KW-1003">Cell membrane</keyword>
<evidence type="ECO:0000256" key="12">
    <source>
        <dbReference type="ARBA" id="ARBA00023136"/>
    </source>
</evidence>
<dbReference type="InterPro" id="IPR018541">
    <property type="entry name" value="Ftsk_gamma"/>
</dbReference>
<dbReference type="Gene3D" id="3.30.980.40">
    <property type="match status" value="1"/>
</dbReference>
<dbReference type="SUPFAM" id="SSF46785">
    <property type="entry name" value="Winged helix' DNA-binding domain"/>
    <property type="match status" value="1"/>
</dbReference>
<evidence type="ECO:0000256" key="8">
    <source>
        <dbReference type="ARBA" id="ARBA00022829"/>
    </source>
</evidence>
<evidence type="ECO:0000256" key="15">
    <source>
        <dbReference type="ARBA" id="ARBA00025923"/>
    </source>
</evidence>
<dbReference type="CDD" id="cd01127">
    <property type="entry name" value="TrwB_TraG_TraD_VirD4"/>
    <property type="match status" value="1"/>
</dbReference>
<keyword evidence="21" id="KW-1185">Reference proteome</keyword>
<comment type="function">
    <text evidence="14">Essential cell division protein that coordinates cell division and chromosome segregation. The N-terminus is involved in assembly of the cell-division machinery. The C-terminus functions as a DNA motor that moves dsDNA in an ATP-dependent manner towards the dif recombination site, which is located within the replication terminus region. Translocation stops specifically at Xer-dif sites, where FtsK interacts with the Xer recombinase, allowing activation of chromosome unlinking by recombination. FtsK orienting polar sequences (KOPS) guide the direction of DNA translocation. FtsK can remove proteins from DNA as it translocates, but translocation stops specifically at XerCD-dif site, thereby preventing removal of XerC and XerD from dif.</text>
</comment>
<keyword evidence="5" id="KW-0132">Cell division</keyword>
<evidence type="ECO:0000256" key="18">
    <source>
        <dbReference type="SAM" id="Phobius"/>
    </source>
</evidence>
<proteinExistence type="inferred from homology"/>
<keyword evidence="12 18" id="KW-0472">Membrane</keyword>
<keyword evidence="11" id="KW-0238">DNA-binding</keyword>
<reference evidence="20 21" key="1">
    <citation type="journal article" date="2006" name="Int. J. Syst. Evol. Microbiol.">
        <title>Dyella yeojuensis sp. nov., isolated from greenhouse soil in Korea.</title>
        <authorList>
            <person name="Kim B.Y."/>
            <person name="Weon H.Y."/>
            <person name="Lee K.H."/>
            <person name="Seok S.J."/>
            <person name="Kwon S.W."/>
            <person name="Go S.J."/>
            <person name="Stackebrandt E."/>
        </authorList>
    </citation>
    <scope>NUCLEOTIDE SEQUENCE [LARGE SCALE GENOMIC DNA]</scope>
    <source>
        <strain evidence="20 21">DSM 17673</strain>
    </source>
</reference>
<dbReference type="Proteomes" id="UP000518878">
    <property type="component" value="Unassembled WGS sequence"/>
</dbReference>
<dbReference type="SUPFAM" id="SSF52540">
    <property type="entry name" value="P-loop containing nucleoside triphosphate hydrolases"/>
    <property type="match status" value="1"/>
</dbReference>
<evidence type="ECO:0000256" key="10">
    <source>
        <dbReference type="ARBA" id="ARBA00022989"/>
    </source>
</evidence>
<dbReference type="GO" id="GO:0051301">
    <property type="term" value="P:cell division"/>
    <property type="evidence" value="ECO:0007669"/>
    <property type="project" value="UniProtKB-KW"/>
</dbReference>
<keyword evidence="13" id="KW-0131">Cell cycle</keyword>
<comment type="caution">
    <text evidence="20">The sequence shown here is derived from an EMBL/GenBank/DDBJ whole genome shotgun (WGS) entry which is preliminary data.</text>
</comment>
<feature type="transmembrane region" description="Helical" evidence="18">
    <location>
        <begin position="83"/>
        <end position="108"/>
    </location>
</feature>
<dbReference type="InterPro" id="IPR027417">
    <property type="entry name" value="P-loop_NTPase"/>
</dbReference>
<keyword evidence="10 18" id="KW-1133">Transmembrane helix</keyword>
<keyword evidence="7 16" id="KW-0547">Nucleotide-binding</keyword>
<evidence type="ECO:0000256" key="14">
    <source>
        <dbReference type="ARBA" id="ARBA00024784"/>
    </source>
</evidence>
<feature type="region of interest" description="Disordered" evidence="17">
    <location>
        <begin position="149"/>
        <end position="246"/>
    </location>
</feature>
<evidence type="ECO:0000256" key="3">
    <source>
        <dbReference type="ARBA" id="ARBA00020887"/>
    </source>
</evidence>
<dbReference type="GO" id="GO:0005524">
    <property type="term" value="F:ATP binding"/>
    <property type="evidence" value="ECO:0007669"/>
    <property type="project" value="UniProtKB-UniRule"/>
</dbReference>
<evidence type="ECO:0000259" key="19">
    <source>
        <dbReference type="PROSITE" id="PS50901"/>
    </source>
</evidence>
<accession>A0A7X5QWF1</accession>
<comment type="subcellular location">
    <subcellularLocation>
        <location evidence="1">Cell membrane</location>
        <topology evidence="1">Multi-pass membrane protein</topology>
    </subcellularLocation>
</comment>
<evidence type="ECO:0000256" key="5">
    <source>
        <dbReference type="ARBA" id="ARBA00022618"/>
    </source>
</evidence>
<evidence type="ECO:0000256" key="1">
    <source>
        <dbReference type="ARBA" id="ARBA00004651"/>
    </source>
</evidence>
<dbReference type="Gene3D" id="1.10.10.10">
    <property type="entry name" value="Winged helix-like DNA-binding domain superfamily/Winged helix DNA-binding domain"/>
    <property type="match status" value="1"/>
</dbReference>
<feature type="compositionally biased region" description="Pro residues" evidence="17">
    <location>
        <begin position="312"/>
        <end position="322"/>
    </location>
</feature>
<feature type="region of interest" description="Disordered" evidence="17">
    <location>
        <begin position="305"/>
        <end position="330"/>
    </location>
</feature>
<feature type="compositionally biased region" description="Basic and acidic residues" evidence="17">
    <location>
        <begin position="155"/>
        <end position="172"/>
    </location>
</feature>
<dbReference type="Pfam" id="PF13491">
    <property type="entry name" value="FtsK_4TM"/>
    <property type="match status" value="1"/>
</dbReference>
<dbReference type="GO" id="GO:0005886">
    <property type="term" value="C:plasma membrane"/>
    <property type="evidence" value="ECO:0007669"/>
    <property type="project" value="UniProtKB-SubCell"/>
</dbReference>
<feature type="transmembrane region" description="Helical" evidence="18">
    <location>
        <begin position="41"/>
        <end position="62"/>
    </location>
</feature>
<dbReference type="InterPro" id="IPR025199">
    <property type="entry name" value="FtsK_4TM"/>
</dbReference>
<dbReference type="Pfam" id="PF09397">
    <property type="entry name" value="FtsK_gamma"/>
    <property type="match status" value="1"/>
</dbReference>
<sequence>MLAFVFGAFGLSTLWLLPLLWRFVAALVRRRRPPTVGPGAIRFWAGFVLVLLASSTLEGLVVSHYTDDPSVGGAVCRALATMFASFPGGAVTALLGGAVLAIALPWYLGVPWSSFLIRTNALLEPVGALAIEGTRRLFSRSAARASGRRAASAVRRADRPTARRRAKSETKRPASAQAMPTRATPGRAESPEPAMRPSVATPVPPRHRARPDTVIREPWLAPRAMASSAPETGTGLDLPSEPAPLQSDAPIAHETLWEPAAPAIPRQRANLSQAPIAAEAAPTMTTVPAGPAPPRAVSRFAIAANDESVAEPPRPAETPTPPTSLRASRPEAVSLPPLSLLAAARRDVMSISDAELAETGELIEQRLREFKVPVQVVGASAGPVITRYEVEPAVGVRGNQIVALMKDLARGLGRTSIRVVETIPGKTCMGLELPNEQRQMIALSEILDSAEYRGSDSQLTLAMGKGITGEPVVADLAKAPHMLVAGTTGSGKSVAVNAMILSMLYKATPEDVRMIMIDPKMLELSVYEGIPHLLAPVVTDMKLAANALNWCVAEMENRYKLMSDLRVRNLAGYNQKVREARAAGRPLFNPFPAHPEVPEHLDTLPTIVVVIDELADLMMVAGKKIEELIARLAQKARAAGIHLILATQRPSVDVITGLIKANIPTRVAFQVSSKIDSRTILDQMGAESLLGQGDMLFLPPGTGYPQRIHGAFVADEEVHRIVAWLKQFGEPDYKEEILAGPAVEAGEGEPGEEGIDAELDPLYDEAAAFVLRSRRASISFVQRQFRIGYNRAARLVEAMEAAGLVSPMGINGQREVIAPAPQD</sequence>
<evidence type="ECO:0000256" key="2">
    <source>
        <dbReference type="ARBA" id="ARBA00006474"/>
    </source>
</evidence>
<evidence type="ECO:0000256" key="16">
    <source>
        <dbReference type="PROSITE-ProRule" id="PRU00289"/>
    </source>
</evidence>
<gene>
    <name evidence="20" type="ORF">HBF32_13960</name>
</gene>
<evidence type="ECO:0000256" key="17">
    <source>
        <dbReference type="SAM" id="MobiDB-lite"/>
    </source>
</evidence>
<dbReference type="AlphaFoldDB" id="A0A7X5QWF1"/>
<organism evidence="20 21">
    <name type="scientific">Luteibacter yeojuensis</name>
    <dbReference type="NCBI Taxonomy" id="345309"/>
    <lineage>
        <taxon>Bacteria</taxon>
        <taxon>Pseudomonadati</taxon>
        <taxon>Pseudomonadota</taxon>
        <taxon>Gammaproteobacteria</taxon>
        <taxon>Lysobacterales</taxon>
        <taxon>Rhodanobacteraceae</taxon>
        <taxon>Luteibacter</taxon>
    </lineage>
</organism>
<dbReference type="InterPro" id="IPR050206">
    <property type="entry name" value="FtsK/SpoIIIE/SftA"/>
</dbReference>
<dbReference type="PANTHER" id="PTHR22683">
    <property type="entry name" value="SPORULATION PROTEIN RELATED"/>
    <property type="match status" value="1"/>
</dbReference>
<protein>
    <recommendedName>
        <fullName evidence="3">DNA translocase FtsK</fullName>
    </recommendedName>
</protein>
<name>A0A7X5QWF1_9GAMM</name>
<comment type="similarity">
    <text evidence="2">Belongs to the FtsK/SpoIIIE/SftA family.</text>
</comment>
<dbReference type="FunFam" id="3.40.50.300:FF:000209">
    <property type="entry name" value="Cell division protein FtsK"/>
    <property type="match status" value="1"/>
</dbReference>
<dbReference type="SMART" id="SM00843">
    <property type="entry name" value="Ftsk_gamma"/>
    <property type="match status" value="1"/>
</dbReference>
<dbReference type="Gene3D" id="3.40.50.300">
    <property type="entry name" value="P-loop containing nucleotide triphosphate hydrolases"/>
    <property type="match status" value="1"/>
</dbReference>
<evidence type="ECO:0000256" key="13">
    <source>
        <dbReference type="ARBA" id="ARBA00023306"/>
    </source>
</evidence>
<dbReference type="InterPro" id="IPR036390">
    <property type="entry name" value="WH_DNA-bd_sf"/>
</dbReference>
<dbReference type="GO" id="GO:0003677">
    <property type="term" value="F:DNA binding"/>
    <property type="evidence" value="ECO:0007669"/>
    <property type="project" value="UniProtKB-KW"/>
</dbReference>
<evidence type="ECO:0000256" key="6">
    <source>
        <dbReference type="ARBA" id="ARBA00022692"/>
    </source>
</evidence>
<dbReference type="GO" id="GO:0007059">
    <property type="term" value="P:chromosome segregation"/>
    <property type="evidence" value="ECO:0007669"/>
    <property type="project" value="UniProtKB-KW"/>
</dbReference>